<accession>A0A0K1EBV6</accession>
<feature type="domain" description="Beta-lactamase-related" evidence="2">
    <location>
        <begin position="33"/>
        <end position="381"/>
    </location>
</feature>
<dbReference type="Pfam" id="PF00144">
    <property type="entry name" value="Beta-lactamase"/>
    <property type="match status" value="1"/>
</dbReference>
<reference evidence="3 4" key="1">
    <citation type="submission" date="2015-07" db="EMBL/GenBank/DDBJ databases">
        <title>Genome analysis of myxobacterium Chondromyces crocatus Cm c5 reveals a high potential for natural compound synthesis and the genetic basis for the loss of fruiting body formation.</title>
        <authorList>
            <person name="Zaburannyi N."/>
            <person name="Bunk B."/>
            <person name="Maier J."/>
            <person name="Overmann J."/>
            <person name="Mueller R."/>
        </authorList>
    </citation>
    <scope>NUCLEOTIDE SEQUENCE [LARGE SCALE GENOMIC DNA]</scope>
    <source>
        <strain evidence="3 4">Cm c5</strain>
    </source>
</reference>
<dbReference type="PANTHER" id="PTHR43283">
    <property type="entry name" value="BETA-LACTAMASE-RELATED"/>
    <property type="match status" value="1"/>
</dbReference>
<keyword evidence="1" id="KW-0378">Hydrolase</keyword>
<dbReference type="Gene3D" id="3.40.710.10">
    <property type="entry name" value="DD-peptidase/beta-lactamase superfamily"/>
    <property type="match status" value="1"/>
</dbReference>
<dbReference type="Proteomes" id="UP000067626">
    <property type="component" value="Chromosome"/>
</dbReference>
<dbReference type="STRING" id="52.CMC5_024960"/>
<proteinExistence type="predicted"/>
<dbReference type="PANTHER" id="PTHR43283:SF11">
    <property type="entry name" value="BETA-LACTAMASE-RELATED DOMAIN-CONTAINING PROTEIN"/>
    <property type="match status" value="1"/>
</dbReference>
<dbReference type="KEGG" id="ccro:CMC5_024960"/>
<dbReference type="OrthoDB" id="9809635at2"/>
<dbReference type="PATRIC" id="fig|52.7.peg.2716"/>
<dbReference type="InterPro" id="IPR050789">
    <property type="entry name" value="Diverse_Enzym_Activities"/>
</dbReference>
<dbReference type="GO" id="GO:0016787">
    <property type="term" value="F:hydrolase activity"/>
    <property type="evidence" value="ECO:0007669"/>
    <property type="project" value="UniProtKB-KW"/>
</dbReference>
<dbReference type="InterPro" id="IPR012338">
    <property type="entry name" value="Beta-lactam/transpept-like"/>
</dbReference>
<dbReference type="EMBL" id="CP012159">
    <property type="protein sequence ID" value="AKT38350.1"/>
    <property type="molecule type" value="Genomic_DNA"/>
</dbReference>
<evidence type="ECO:0000256" key="1">
    <source>
        <dbReference type="ARBA" id="ARBA00022801"/>
    </source>
</evidence>
<evidence type="ECO:0000313" key="3">
    <source>
        <dbReference type="EMBL" id="AKT38350.1"/>
    </source>
</evidence>
<dbReference type="AlphaFoldDB" id="A0A0K1EBV6"/>
<dbReference type="SUPFAM" id="SSF56601">
    <property type="entry name" value="beta-lactamase/transpeptidase-like"/>
    <property type="match status" value="1"/>
</dbReference>
<name>A0A0K1EBV6_CHOCO</name>
<keyword evidence="4" id="KW-1185">Reference proteome</keyword>
<evidence type="ECO:0000259" key="2">
    <source>
        <dbReference type="Pfam" id="PF00144"/>
    </source>
</evidence>
<evidence type="ECO:0000313" key="4">
    <source>
        <dbReference type="Proteomes" id="UP000067626"/>
    </source>
</evidence>
<organism evidence="3 4">
    <name type="scientific">Chondromyces crocatus</name>
    <dbReference type="NCBI Taxonomy" id="52"/>
    <lineage>
        <taxon>Bacteria</taxon>
        <taxon>Pseudomonadati</taxon>
        <taxon>Myxococcota</taxon>
        <taxon>Polyangia</taxon>
        <taxon>Polyangiales</taxon>
        <taxon>Polyangiaceae</taxon>
        <taxon>Chondromyces</taxon>
    </lineage>
</organism>
<dbReference type="InterPro" id="IPR001466">
    <property type="entry name" value="Beta-lactam-related"/>
</dbReference>
<sequence>MVAPVLDLSSADDLAPIAALVVDELRTAPGASVAAAVRRPGRPDGFVHGLGVAGRLWFDATPPPGASPAAPPVTHDTVFDLASVTKPLTALTLVRLARAGVLRLDEPLRDLLPELSDTPSADAPLDLLASHRAGLDGHRPLYAPLLQGRAADLEESLRIAASARRVDCAGAPPPDGFPPVYSDLGYLLLGAALARRADLPLDALVAREVTEPLGLTPSPGRACPAIASARAFRRVDAHWDERVAPTERAPFRGGIVRGEVHDENAWALVGDASAGHAGLFGDALAVAHLGVALLQALAGERPGWLSAADLAPLLRPRPGGSLRAGFDSRSGPTPSSGNRFGHATFGHLGFTGTSLWIDPDAQLVGVLLTNRVHPTRTTDTIRRARPAAYDAIAAAMLDAR</sequence>
<protein>
    <recommendedName>
        <fullName evidence="2">Beta-lactamase-related domain-containing protein</fullName>
    </recommendedName>
</protein>
<dbReference type="RefSeq" id="WP_050430583.1">
    <property type="nucleotide sequence ID" value="NZ_CP012159.1"/>
</dbReference>
<gene>
    <name evidence="3" type="ORF">CMC5_024960</name>
</gene>